<evidence type="ECO:0008006" key="4">
    <source>
        <dbReference type="Google" id="ProtNLM"/>
    </source>
</evidence>
<dbReference type="RefSeq" id="WP_191768615.1">
    <property type="nucleotide sequence ID" value="NZ_JACSRA010000014.1"/>
</dbReference>
<organism evidence="2 3">
    <name type="scientific">Clostridium cibarium</name>
    <dbReference type="NCBI Taxonomy" id="2762247"/>
    <lineage>
        <taxon>Bacteria</taxon>
        <taxon>Bacillati</taxon>
        <taxon>Bacillota</taxon>
        <taxon>Clostridia</taxon>
        <taxon>Eubacteriales</taxon>
        <taxon>Clostridiaceae</taxon>
        <taxon>Clostridium</taxon>
    </lineage>
</organism>
<keyword evidence="1" id="KW-1133">Transmembrane helix</keyword>
<dbReference type="Proteomes" id="UP000627781">
    <property type="component" value="Unassembled WGS sequence"/>
</dbReference>
<evidence type="ECO:0000256" key="1">
    <source>
        <dbReference type="SAM" id="Phobius"/>
    </source>
</evidence>
<keyword evidence="1" id="KW-0812">Transmembrane</keyword>
<keyword evidence="3" id="KW-1185">Reference proteome</keyword>
<name>A0ABR8PU89_9CLOT</name>
<accession>A0ABR8PU89</accession>
<gene>
    <name evidence="2" type="ORF">H9661_10210</name>
</gene>
<proteinExistence type="predicted"/>
<dbReference type="EMBL" id="JACSRA010000014">
    <property type="protein sequence ID" value="MBD7911731.1"/>
    <property type="molecule type" value="Genomic_DNA"/>
</dbReference>
<evidence type="ECO:0000313" key="3">
    <source>
        <dbReference type="Proteomes" id="UP000627781"/>
    </source>
</evidence>
<feature type="transmembrane region" description="Helical" evidence="1">
    <location>
        <begin position="7"/>
        <end position="24"/>
    </location>
</feature>
<sequence>MKNLKHYLFVSIILIILSFGMFFIHYEIFGQLENTIYYSVMNICFIPINILAVTVLFDKLAERRSYNERLSKLNMLVGLFFSDIGYKLLKIIVAGDESIKKEKLDFNDWKSCGDWLREYDHDIDFQKIDYQQLKELVVQNRDVLANLISNENILEHETFADLLIALVHLRDEIVLVRYKELTKEDCAHLKGDVVRVYKALTFQWISYLQHLKEFYPYQYSSYMKLNPLKQE</sequence>
<comment type="caution">
    <text evidence="2">The sequence shown here is derived from an EMBL/GenBank/DDBJ whole genome shotgun (WGS) entry which is preliminary data.</text>
</comment>
<evidence type="ECO:0000313" key="2">
    <source>
        <dbReference type="EMBL" id="MBD7911731.1"/>
    </source>
</evidence>
<keyword evidence="1" id="KW-0472">Membrane</keyword>
<feature type="transmembrane region" description="Helical" evidence="1">
    <location>
        <begin position="36"/>
        <end position="57"/>
    </location>
</feature>
<protein>
    <recommendedName>
        <fullName evidence="4">DUF4760 domain-containing protein</fullName>
    </recommendedName>
</protein>
<reference evidence="2 3" key="1">
    <citation type="submission" date="2020-08" db="EMBL/GenBank/DDBJ databases">
        <title>A Genomic Blueprint of the Chicken Gut Microbiome.</title>
        <authorList>
            <person name="Gilroy R."/>
            <person name="Ravi A."/>
            <person name="Getino M."/>
            <person name="Pursley I."/>
            <person name="Horton D.L."/>
            <person name="Alikhan N.-F."/>
            <person name="Baker D."/>
            <person name="Gharbi K."/>
            <person name="Hall N."/>
            <person name="Watson M."/>
            <person name="Adriaenssens E.M."/>
            <person name="Foster-Nyarko E."/>
            <person name="Jarju S."/>
            <person name="Secka A."/>
            <person name="Antonio M."/>
            <person name="Oren A."/>
            <person name="Chaudhuri R."/>
            <person name="La Ragione R.M."/>
            <person name="Hildebrand F."/>
            <person name="Pallen M.J."/>
        </authorList>
    </citation>
    <scope>NUCLEOTIDE SEQUENCE [LARGE SCALE GENOMIC DNA]</scope>
    <source>
        <strain evidence="2 3">Sa3CVN1</strain>
    </source>
</reference>